<dbReference type="EMBL" id="JAZAVK010000038">
    <property type="protein sequence ID" value="KAK7428710.1"/>
    <property type="molecule type" value="Genomic_DNA"/>
</dbReference>
<accession>A0ABR1I5F5</accession>
<dbReference type="InterPro" id="IPR044862">
    <property type="entry name" value="Pro_4_hyd_alph_FE2OG_OXY"/>
</dbReference>
<protein>
    <recommendedName>
        <fullName evidence="2">Prolyl 4-hydroxylase alpha subunit Fe(2+) 2OG dioxygenase domain-containing protein</fullName>
    </recommendedName>
</protein>
<dbReference type="PANTHER" id="PTHR33099">
    <property type="entry name" value="FE2OG DIOXYGENASE DOMAIN-CONTAINING PROTEIN"/>
    <property type="match status" value="1"/>
</dbReference>
<organism evidence="3 4">
    <name type="scientific">Neonectria magnoliae</name>
    <dbReference type="NCBI Taxonomy" id="2732573"/>
    <lineage>
        <taxon>Eukaryota</taxon>
        <taxon>Fungi</taxon>
        <taxon>Dikarya</taxon>
        <taxon>Ascomycota</taxon>
        <taxon>Pezizomycotina</taxon>
        <taxon>Sordariomycetes</taxon>
        <taxon>Hypocreomycetidae</taxon>
        <taxon>Hypocreales</taxon>
        <taxon>Nectriaceae</taxon>
        <taxon>Neonectria</taxon>
    </lineage>
</organism>
<gene>
    <name evidence="3" type="ORF">QQZ08_004804</name>
</gene>
<evidence type="ECO:0000259" key="2">
    <source>
        <dbReference type="Pfam" id="PF13640"/>
    </source>
</evidence>
<dbReference type="Pfam" id="PF13640">
    <property type="entry name" value="2OG-FeII_Oxy_3"/>
    <property type="match status" value="1"/>
</dbReference>
<sequence length="917" mass="102822">MSDTEESSSSRTSDTEESSSWRSRLVDCLDGIQTAGDFSWTDTYDVFVNPGLEMDGHGQIPLPLCPRDAHVIKKACRPAPFGIGDQTVVDDSVRKTWELDSSQFRLVNPRWQAFLDDDILAAASQQLGLDVASAMAKPHKLLLYEPGSFFKPHKDSQKEPRMIGTLVVCLPSEHQGGDVRLSFRRQRRRYATGPASKFDLTALAWFGDVSHEVEELTSGYRLVLTYNIVLPSGSSPPSASFFDAQTEELQHILASWRETDRSDFRVYYPLEHQYSQSSLSLGNLNGRDAAVCQLLHHVASTAGFSVFLANMTHHKERLEDDDDEEERTELRNIYTCHGQLIARSLAVHPHEIPYPQLSYDDDDAADSEDEPEFLGNEDSPACFRYHHTIVVIHAKPKLDSLLGLDRDGLLVDALISELAQDFENRRDDEAVTCATRFMIACCRNWKHIPKSTLPQMVQWGVALGDDALYEAAVQAGNHQPHTQKAIARLIEKEYSERANPDGFTAQDWDKWYADFCLVSLLLSLVLTNPSLRLGVVVKTTHSLPWLQSALSGIASYLDDTQLQASLSSWKEATLMTQLETKPQLEDHDHDIVIDAMLAHHDDAEWLTTRLLPNLCSHGTKPLLCKVLSTVLKKKEFALDETKAIFKQIMEKCNSTLSLRTTDFGDTFSHSNTRSAFISLIDQCLGLRLTDSTCHVLEESCRGFEAAPFPHKSEPRVTKLLGDLVRTLQKQNSIEPSTTSAVKVFFETALRRGLLHTAPVYPVENFKGWSMPTQGCGDASCSDCTEVNSFLLAEGQKSIRLPGSNDRREHIRNSLNRDEVIGWETDWQGGNYGNEGGILVVTKMKTVFQRDLDLFESRMKPLEASTKPLRGEYLEKLLGDDGYRELVLLQGIRPSDGQVGEKRPVVEESDVATKRHKA</sequence>
<comment type="caution">
    <text evidence="3">The sequence shown here is derived from an EMBL/GenBank/DDBJ whole genome shotgun (WGS) entry which is preliminary data.</text>
</comment>
<feature type="region of interest" description="Disordered" evidence="1">
    <location>
        <begin position="894"/>
        <end position="917"/>
    </location>
</feature>
<evidence type="ECO:0000256" key="1">
    <source>
        <dbReference type="SAM" id="MobiDB-lite"/>
    </source>
</evidence>
<dbReference type="Proteomes" id="UP001498421">
    <property type="component" value="Unassembled WGS sequence"/>
</dbReference>
<evidence type="ECO:0000313" key="3">
    <source>
        <dbReference type="EMBL" id="KAK7428710.1"/>
    </source>
</evidence>
<proteinExistence type="predicted"/>
<keyword evidence="4" id="KW-1185">Reference proteome</keyword>
<evidence type="ECO:0000313" key="4">
    <source>
        <dbReference type="Proteomes" id="UP001498421"/>
    </source>
</evidence>
<dbReference type="Gene3D" id="2.60.120.620">
    <property type="entry name" value="q2cbj1_9rhob like domain"/>
    <property type="match status" value="1"/>
</dbReference>
<reference evidence="3 4" key="1">
    <citation type="journal article" date="2025" name="Microbiol. Resour. Announc.">
        <title>Draft genome sequences for Neonectria magnoliae and Neonectria punicea, canker pathogens of Liriodendron tulipifera and Acer saccharum in West Virginia.</title>
        <authorList>
            <person name="Petronek H.M."/>
            <person name="Kasson M.T."/>
            <person name="Metheny A.M."/>
            <person name="Stauder C.M."/>
            <person name="Lovett B."/>
            <person name="Lynch S.C."/>
            <person name="Garnas J.R."/>
            <person name="Kasson L.R."/>
            <person name="Stajich J.E."/>
        </authorList>
    </citation>
    <scope>NUCLEOTIDE SEQUENCE [LARGE SCALE GENOMIC DNA]</scope>
    <source>
        <strain evidence="3 4">NRRL 64651</strain>
    </source>
</reference>
<name>A0ABR1I5F5_9HYPO</name>
<dbReference type="PANTHER" id="PTHR33099:SF7">
    <property type="entry name" value="MYND-TYPE DOMAIN-CONTAINING PROTEIN"/>
    <property type="match status" value="1"/>
</dbReference>
<feature type="domain" description="Prolyl 4-hydroxylase alpha subunit Fe(2+) 2OG dioxygenase" evidence="2">
    <location>
        <begin position="141"/>
        <end position="228"/>
    </location>
</feature>